<organism evidence="1">
    <name type="scientific">uncultured organism</name>
    <dbReference type="NCBI Taxonomy" id="155900"/>
    <lineage>
        <taxon>unclassified sequences</taxon>
        <taxon>environmental samples</taxon>
    </lineage>
</organism>
<protein>
    <submittedName>
        <fullName evidence="1">Uncharacterized protein</fullName>
    </submittedName>
</protein>
<dbReference type="AlphaFoldDB" id="A0A5B8RIE3"/>
<accession>A0A5B8RIE3</accession>
<proteinExistence type="predicted"/>
<gene>
    <name evidence="1" type="ORF">KBTEX_04089</name>
</gene>
<dbReference type="EMBL" id="MN079340">
    <property type="protein sequence ID" value="QEA07728.1"/>
    <property type="molecule type" value="Genomic_DNA"/>
</dbReference>
<name>A0A5B8RIE3_9ZZZZ</name>
<evidence type="ECO:0000313" key="1">
    <source>
        <dbReference type="EMBL" id="QEA07728.1"/>
    </source>
</evidence>
<reference evidence="1" key="1">
    <citation type="submission" date="2019-06" db="EMBL/GenBank/DDBJ databases">
        <authorList>
            <person name="Murdoch R.W."/>
            <person name="Fathepure B."/>
        </authorList>
    </citation>
    <scope>NUCLEOTIDE SEQUENCE</scope>
</reference>
<sequence>MAGQPLLADIVERADGLPERDIPVRPVEQQQIDAVHAETPQALAHGALQVAVAETVHPDLGGQPDVLPGHAGIGDTPADTGLVAVHLRRVDVAVARLQGGTDHLAGVVVIELEGAEAQLRDAGTGGFNVLHCHESPLRNHL</sequence>